<evidence type="ECO:0000259" key="1">
    <source>
        <dbReference type="Pfam" id="PF22636"/>
    </source>
</evidence>
<gene>
    <name evidence="2" type="ORF">ACFSJ0_09215</name>
</gene>
<dbReference type="PANTHER" id="PTHR36934:SF1">
    <property type="entry name" value="THIOESTERASE DOMAIN-CONTAINING PROTEIN"/>
    <property type="match status" value="1"/>
</dbReference>
<dbReference type="Pfam" id="PF22636">
    <property type="entry name" value="FlK"/>
    <property type="match status" value="1"/>
</dbReference>
<sequence length="140" mass="15307">MAEGLVAGLEHEFAFVVPRSKVVAGLYPESAEFGVMPPVFATGFLVGLLEWTCVRAVLPYLDWPREQTVGTRVDITHQAPTPAGMTVTCRVRLVSVEGRLLRFEVAAEDGVDVIGEGTHERVIIDAERFTTRALAKGRRA</sequence>
<proteinExistence type="predicted"/>
<dbReference type="Proteomes" id="UP001597097">
    <property type="component" value="Unassembled WGS sequence"/>
</dbReference>
<dbReference type="PANTHER" id="PTHR36934">
    <property type="entry name" value="BLR0278 PROTEIN"/>
    <property type="match status" value="1"/>
</dbReference>
<feature type="domain" description="Fluoroacetyl-CoA-specific thioesterase-like" evidence="1">
    <location>
        <begin position="34"/>
        <end position="127"/>
    </location>
</feature>
<comment type="caution">
    <text evidence="2">The sequence shown here is derived from an EMBL/GenBank/DDBJ whole genome shotgun (WGS) entry which is preliminary data.</text>
</comment>
<name>A0ABW4G375_9ACTN</name>
<keyword evidence="3" id="KW-1185">Reference proteome</keyword>
<organism evidence="2 3">
    <name type="scientific">Nonomuraea guangzhouensis</name>
    <dbReference type="NCBI Taxonomy" id="1291555"/>
    <lineage>
        <taxon>Bacteria</taxon>
        <taxon>Bacillati</taxon>
        <taxon>Actinomycetota</taxon>
        <taxon>Actinomycetes</taxon>
        <taxon>Streptosporangiales</taxon>
        <taxon>Streptosporangiaceae</taxon>
        <taxon>Nonomuraea</taxon>
    </lineage>
</organism>
<dbReference type="RefSeq" id="WP_219528691.1">
    <property type="nucleotide sequence ID" value="NZ_JAHKRM010000005.1"/>
</dbReference>
<dbReference type="InterPro" id="IPR025540">
    <property type="entry name" value="FlK"/>
</dbReference>
<evidence type="ECO:0000313" key="2">
    <source>
        <dbReference type="EMBL" id="MFD1537212.1"/>
    </source>
</evidence>
<protein>
    <submittedName>
        <fullName evidence="2">Thioesterase family protein</fullName>
    </submittedName>
</protein>
<dbReference type="EMBL" id="JBHUCM010000008">
    <property type="protein sequence ID" value="MFD1537212.1"/>
    <property type="molecule type" value="Genomic_DNA"/>
</dbReference>
<evidence type="ECO:0000313" key="3">
    <source>
        <dbReference type="Proteomes" id="UP001597097"/>
    </source>
</evidence>
<reference evidence="3" key="1">
    <citation type="journal article" date="2019" name="Int. J. Syst. Evol. Microbiol.">
        <title>The Global Catalogue of Microorganisms (GCM) 10K type strain sequencing project: providing services to taxonomists for standard genome sequencing and annotation.</title>
        <authorList>
            <consortium name="The Broad Institute Genomics Platform"/>
            <consortium name="The Broad Institute Genome Sequencing Center for Infectious Disease"/>
            <person name="Wu L."/>
            <person name="Ma J."/>
        </authorList>
    </citation>
    <scope>NUCLEOTIDE SEQUENCE [LARGE SCALE GENOMIC DNA]</scope>
    <source>
        <strain evidence="3">CGMCC 1.15399</strain>
    </source>
</reference>
<accession>A0ABW4G375</accession>
<dbReference type="InterPro" id="IPR054485">
    <property type="entry name" value="FlK-like_dom"/>
</dbReference>
<dbReference type="PIRSF" id="PIRSF014972">
    <property type="entry name" value="FlK"/>
    <property type="match status" value="1"/>
</dbReference>